<dbReference type="RefSeq" id="WP_307223569.1">
    <property type="nucleotide sequence ID" value="NZ_CP116940.1"/>
</dbReference>
<protein>
    <recommendedName>
        <fullName evidence="2">DUF3887 domain-containing protein</fullName>
    </recommendedName>
</protein>
<proteinExistence type="predicted"/>
<name>A0ABT9Y6S1_9FIRM</name>
<dbReference type="Pfam" id="PF13026">
    <property type="entry name" value="DUF3887"/>
    <property type="match status" value="1"/>
</dbReference>
<gene>
    <name evidence="3" type="ORF">J2S01_001231</name>
</gene>
<dbReference type="EMBL" id="JAUSUE010000007">
    <property type="protein sequence ID" value="MDQ0203515.1"/>
    <property type="molecule type" value="Genomic_DNA"/>
</dbReference>
<dbReference type="Proteomes" id="UP001239167">
    <property type="component" value="Unassembled WGS sequence"/>
</dbReference>
<sequence length="134" mass="15160">MSASKILILVLMLTVFNLTLCSAESTDIRAFSDDVTEELLLGINDGQYPAAAKFFDDKMKNALNKKRFAAESKKTKKMFGQYISKEYTRAESKESYKIIDYKAKFTKDDNVTVRTVLTEDGSGFLIAGFWILKN</sequence>
<evidence type="ECO:0000313" key="4">
    <source>
        <dbReference type="Proteomes" id="UP001239167"/>
    </source>
</evidence>
<keyword evidence="4" id="KW-1185">Reference proteome</keyword>
<evidence type="ECO:0000256" key="1">
    <source>
        <dbReference type="SAM" id="SignalP"/>
    </source>
</evidence>
<keyword evidence="1" id="KW-0732">Signal</keyword>
<reference evidence="3 4" key="1">
    <citation type="submission" date="2023-07" db="EMBL/GenBank/DDBJ databases">
        <title>Genomic Encyclopedia of Type Strains, Phase IV (KMG-IV): sequencing the most valuable type-strain genomes for metagenomic binning, comparative biology and taxonomic classification.</title>
        <authorList>
            <person name="Goeker M."/>
        </authorList>
    </citation>
    <scope>NUCLEOTIDE SEQUENCE [LARGE SCALE GENOMIC DNA]</scope>
    <source>
        <strain evidence="3 4">DSM 16980</strain>
    </source>
</reference>
<feature type="domain" description="DUF3887" evidence="2">
    <location>
        <begin position="43"/>
        <end position="121"/>
    </location>
</feature>
<feature type="chain" id="PRO_5046116865" description="DUF3887 domain-containing protein" evidence="1">
    <location>
        <begin position="23"/>
        <end position="134"/>
    </location>
</feature>
<dbReference type="Gene3D" id="3.10.450.590">
    <property type="match status" value="1"/>
</dbReference>
<feature type="signal peptide" evidence="1">
    <location>
        <begin position="1"/>
        <end position="22"/>
    </location>
</feature>
<organism evidence="3 4">
    <name type="scientific">Pectinatus haikarae</name>
    <dbReference type="NCBI Taxonomy" id="349096"/>
    <lineage>
        <taxon>Bacteria</taxon>
        <taxon>Bacillati</taxon>
        <taxon>Bacillota</taxon>
        <taxon>Negativicutes</taxon>
        <taxon>Selenomonadales</taxon>
        <taxon>Selenomonadaceae</taxon>
        <taxon>Pectinatus</taxon>
    </lineage>
</organism>
<dbReference type="InterPro" id="IPR024981">
    <property type="entry name" value="DUF3887"/>
</dbReference>
<evidence type="ECO:0000313" key="3">
    <source>
        <dbReference type="EMBL" id="MDQ0203515.1"/>
    </source>
</evidence>
<accession>A0ABT9Y6S1</accession>
<evidence type="ECO:0000259" key="2">
    <source>
        <dbReference type="Pfam" id="PF13026"/>
    </source>
</evidence>
<comment type="caution">
    <text evidence="3">The sequence shown here is derived from an EMBL/GenBank/DDBJ whole genome shotgun (WGS) entry which is preliminary data.</text>
</comment>